<evidence type="ECO:0000313" key="3">
    <source>
        <dbReference type="Proteomes" id="UP001171945"/>
    </source>
</evidence>
<evidence type="ECO:0000256" key="1">
    <source>
        <dbReference type="SAM" id="MobiDB-lite"/>
    </source>
</evidence>
<dbReference type="EMBL" id="JAUCGM010000163">
    <property type="protein sequence ID" value="MDM8562465.1"/>
    <property type="molecule type" value="Genomic_DNA"/>
</dbReference>
<dbReference type="InterPro" id="IPR011044">
    <property type="entry name" value="Quino_amine_DH_bsu"/>
</dbReference>
<sequence>FAWKVNLQSDKSGDTPQVIVSNDREMAKVDLYLVWFDLDAKADKVFLSWRFQWGWQTGIKSVFDVPVDIPSFESYNIPFQEKICPQDHRCFLAFLATPGGKSPLNGQKNWQATSFLPLSLSASCERFPGQQFFLSCGDNAINRFTEVAGIDDVAMTGAAPPAEKEAVSDEGGAPETEKPDIFKLLDHQLLYANGQAKRFQVIDIADLSNPRLAGWTALAGSPRELYVLGDYYVLLQTNYMGKDGTYLTVLRQDAAGNLTTVQEMTLSGRFIESRRRGSFIYSVTEQFDSVKDCGDKDCVEAQQTINITVLRLSETGQLEEVDKAELPGYSPTIAIFPDHLIIANHNPEERKWRSTQVQAFDLSQVVDPLVTLPLLKVPGQIPSEFHLSVKNQQLRVVYGPEDRKDGSTLAIYDLTSPEMALVGEISKIAPGEDLFATRFVDNRAFVVTFERKDPLWVIDLTDPTNPSILGELHVPGWSEKMFFHEDRLFAVGIDDQPLENEDKRWVRRVALSLFDVKDPTQPTLINRFTPLAGEVAYSWSQALNDERALLLNWEDAFAALPIESHETEAGSHLQIVSLANDKVEDAGLLESPVPIQRSLSIEENVLAALGDQALLTLRWGTGKPEVLGELELATNLTWLTLQKNDLWAAARGNKGFNRLYRFTTKEVETPAQRWSLPKGYNGIKMDGSLAVFYNHYPLTVQVLEVNTGKLSPPQPLEKTKEPSEGIVDVEPVDDVEKVDVELEYIPDVWYDRSQPLVRDGWFYVAEQRPFKPTLEQAAFVPEQEYPQPQWILRSWNVKVEGAPEASTRSIPGRPLAFDKNGHLITQEMTEKGQLRLNLLALEVDNARLLHSRTLSCGGYSRVFSIDKAVYVNCEENRYQPGPIYYSRPPEESQEPTTQESQEPTTQLLKLKVNPGQGFTDEGSWHLSGYQNLRAVSDDVVLMASNHWYYRPWMDVGVKSAMILPPYEESGCNIYQLRPKKEPVLLKKLETCPYNDEGLVLTGNQVWMAEGFAGIKAVSW</sequence>
<keyword evidence="3" id="KW-1185">Reference proteome</keyword>
<comment type="caution">
    <text evidence="2">The sequence shown here is derived from an EMBL/GenBank/DDBJ whole genome shotgun (WGS) entry which is preliminary data.</text>
</comment>
<feature type="compositionally biased region" description="Low complexity" evidence="1">
    <location>
        <begin position="894"/>
        <end position="904"/>
    </location>
</feature>
<feature type="region of interest" description="Disordered" evidence="1">
    <location>
        <begin position="881"/>
        <end position="904"/>
    </location>
</feature>
<evidence type="ECO:0000313" key="2">
    <source>
        <dbReference type="EMBL" id="MDM8562465.1"/>
    </source>
</evidence>
<dbReference type="Proteomes" id="UP001171945">
    <property type="component" value="Unassembled WGS sequence"/>
</dbReference>
<protein>
    <submittedName>
        <fullName evidence="2">Beta-propeller domain-containing protein</fullName>
    </submittedName>
</protein>
<organism evidence="2 3">
    <name type="scientific">Candidatus Marithioploca araucensis</name>
    <dbReference type="NCBI Taxonomy" id="70273"/>
    <lineage>
        <taxon>Bacteria</taxon>
        <taxon>Pseudomonadati</taxon>
        <taxon>Pseudomonadota</taxon>
        <taxon>Gammaproteobacteria</taxon>
        <taxon>Thiotrichales</taxon>
        <taxon>Thiotrichaceae</taxon>
        <taxon>Candidatus Marithioploca</taxon>
    </lineage>
</organism>
<dbReference type="SUPFAM" id="SSF50969">
    <property type="entry name" value="YVTN repeat-like/Quinoprotein amine dehydrogenase"/>
    <property type="match status" value="1"/>
</dbReference>
<proteinExistence type="predicted"/>
<name>A0ABT7VS18_9GAMM</name>
<reference evidence="2" key="1">
    <citation type="submission" date="2023-06" db="EMBL/GenBank/DDBJ databases">
        <title>Uncultivated large filamentous bacteria from sulfidic sediments reveal new species and different genomic features in energy metabolism and defense.</title>
        <authorList>
            <person name="Fonseca A."/>
        </authorList>
    </citation>
    <scope>NUCLEOTIDE SEQUENCE</scope>
    <source>
        <strain evidence="2">HSG4</strain>
    </source>
</reference>
<dbReference type="InterPro" id="IPR019198">
    <property type="entry name" value="Beta_propeller_containing"/>
</dbReference>
<feature type="non-terminal residue" evidence="2">
    <location>
        <position position="1"/>
    </location>
</feature>
<gene>
    <name evidence="2" type="ORF">QUF54_03840</name>
</gene>
<dbReference type="Pfam" id="PF09826">
    <property type="entry name" value="Beta_propel"/>
    <property type="match status" value="1"/>
</dbReference>
<accession>A0ABT7VS18</accession>